<evidence type="ECO:0000313" key="1">
    <source>
        <dbReference type="EMBL" id="KAI4812503.1"/>
    </source>
</evidence>
<name>A0ACB9WHT3_CHAAC</name>
<evidence type="ECO:0000313" key="2">
    <source>
        <dbReference type="Proteomes" id="UP001057452"/>
    </source>
</evidence>
<sequence>MKHGPIQEKLDAGTKTNVDGMGIPEIKYGDSICYVQHVDSGLWLTYQAVDASTRMGGAQRKAILHSEGHMDDGLTLSRSQREESHTARLIRSATLLFTCFIRKLDGSSQQENLKSVSLPMEIVTCSLQDLIKYFQLPSEGQSHEAKQNNMRALKSPAEHGVIDLVLDCIDRLHHYSGGSHFAEVAQSDKGEEWETILNRFYELLGAGGAVLTVWCHGVAVRSNQNLICDNLLPDRDLLLQTRLANQVTSIQPSIGGGTMSWLWIMWTPSSHLNPHTCALAGLALRLSARPTGGEGWGGNGVGDDLCSYGFDGFTSGCVGRRVSSAAPHLLRDEDVVSCCLDLSAPCISFRVNGLPVQGMLENFSADGLLHPVVSFSAGIKVKLKLEPCQKYILDQGEGKLELIGPSVVMPPQLEDIREKLAENIHELWTIEKIDLGWTYGPVKDEGKRHDPCVMEFCKLSETERNQNLQMAQDTLRYEQPSGYRPSPVDPLQVFLSPAPRRWVDLLAENDHNVDVKAKRSPYLLPYCLLDERSWRVGRESYKAQWYHQGVEPLGRPWQRGDVVGCLVDMAERTMMVTLNGEVLFNDRGSELAAKDFDIGDGLLPVVSVGVNQVGRLNLGRHTDSLQYFAVCGLQEGYEPFAVNMARAPVLWMSWKQPQFTSIKPEDHNLQVTRVSGSKDSLSSLRVSQRMFAHHGGSIEMGFYPAQHVHPMCCRPHKPSGGGASSSLQLSLSRFRFMLKRTKPDLVSSNSSARLLEDVVVDKDDHVIQSSRYYYSVRVLPGQEAFNVWAGWVTSDFHQHDVTFGTDNALTVTVTLGDDSGKVQESVKRCNCYMVCAGEATGLSQSRRSTGLEIGCSVDTATGLLTFTCSGVEMATFYQVEASTKLFPAVFVKPTTSNMFQFELGSTKNVMPLSAGLLRSQRRNATPQCPPRVQVQHLDPVSWTRVPDRALQVMVDRPDERHGWRVQCHEPLQVMTLHIPDENSHVDQSQLLHAIQDPNLPGQLRSAFYQLLMQVHLSSHTTECHMMNHEYIVPMTDQTREITLYPSSAYGVNAGNSPPPEGIFSTGLSTSLKPQMRFSTPCFVRSGGLEADGTGGSFELLLVPLIKLFYNLLVLGVFGDEDLGKVLKLIEPAVFSINAETLNKEEEEDAADDDDEQCTGGNIKENVTPHQGLLQMMLPEAVKLEVRHRVEAVVAFSDNFVGQLQENQRFRYNQVMQALNMSAALTARKTKEFRSPPQEQINILLNFREEEQQENCPCPEEIQQLLQDFHHLLNTHSGIELDSDTEDEEDAEMSLKDRLLSLVARVTGLRKTPIEAEGSRPQSAKSLKTLISETMERWAQETEMEDPELVRAVFTLLHRQYQGLGGQMAEHLRRAYTISQTSVEDTMALLSSLSQIRSLLSVRMGKEEERLMIRRLGDIMNNKVFYQHPDLMRALGIHETVMEVMVNVLGEGESKEITFPKMVASCCRFLCYFCRISRHNQGALFDHLSYLLENSSVGLASPSMRGATPLDVAAASVMDNNELALALREPDLEKVVQYLAGCGLRSCPMLVAKGYPDIGWNPVEGERYLDFLRFAVFCNGESVEENAYLVLRLLIRRPECFGPALRGDGGNGLLSAMEEAIRISEDPSMDGACTTYQSNRALFVFLDKLLTVRNLPTNRDVVQDNNDDLIHMGHAIMTFYSALIDLLGRCAPEMHLIQGGKGEAIRIRAILRSLIPIQDLEGVISIAFQFPSVSKDGLVVDPDLSTVFCPDHKAAMVLFLDRVYGIENQHFLLHLLEVGFLPDLQAAVCLDSADLGSTDMALALNRYLCTTVLPLLTKCSALFCPLEDHALLVDSLIQAIYGLSRALSLTKAQRDTIEQCLLAVCSELQPSMMQPLLRRLVFDVPHLTDDSNMPLKLLTSHYEQRWKYYSLAAGQGEQALASEEELHLSRKLFWGVFKALAKKPYEPQLFGLCVQCLAAVSMALPPDHMDSSCVSDTERKTSMDTEGHFDPQPVDTSSVSVPERLEFVVNKYAEHTHEKWSLDKFANGWVHGEQQCENTKVHPRLKPYRALAEKEKEAYRWAIKETIKSMLAFGWTIERTKEGEAFGTHTVTRRVSQSGQAMALQLAENYHNAWAKKKKLELESKGGGNHPMLVPYDTLTAKEKTKFRERAQDALKFLQLNGYNVWRDRKTAEMDFPAIANCFGFTLLQQLLAHTEEAQEHVLELGNEASSVASCLHVLAQTLDARALMKSAPEFIQASLHSFFEAAAADLEMTVENLSVTLVCLPQSRSQQARGVAKVLSFTTSVLLPTLTSLFQHLGNQHFGVLLLVGSIQVYCYRILNSLHSLGTSSSIYMEGYYLYGYVIHIFLCRQRAAAGACLAALTGTFPVCFLEPSLNQNNPYSIYNTMSASEREDFGLADQVEDMCPYLPSLDQALEEVEDLAAAGAGARQAQYIHVTEVTLPMLCSYMSRWWDWGPEGLPDSPICTAVIPQHASDLLGHILRVIHNHVGCSQGDWMKQLAVFSQPIICKAHIGLLKSHFLPLMEKLRKRAECVLLEEEQMKAEWCDTSEAELQIQEKFTVLVRDLYAFYPLLIPFVDSNRASWLKEPNPDAEQLFCMVAEVFIFWAKSHNFKWEEQNFVVQNEINNLAFLVNNDKMSKFDHGQRRVKRKGDRYSTHTSLIVASMKRLLPVGLRVCFPSDHSLIMLAKSGFSQVLNGLRQESLYTDPPGQPGAITDGQRTVDRILEIARVLYYLDQVEHPQRNKKPAWHRVLSKQRKRAVVACLRMAPLYNLPRHRAVNLFLQGYNKSWISAEDHSFEEKLVEDLARGGVMDLCGGDREEGKDVGEGARAIDPLLQLITLFSRSALTETSKLGNDGLYKSYAAIMAKSCHREDDDEEEQEVESFEEKEMEKQKLLYQQARLHRRGASEMLLQTISASKGEMGSMIAPTLKLGIAVLNGGNAAVQQKMLDYLRDKQDVGFFQSMAGLMRSCSVLDLNAFERQNKAEGLGMAMDESSGDKVMPDKDLTCDLFRFLQLLCEGHNSDFQNYLRTQTGNNTTVNIIITTVDYLLRVQESISDFYWYYSGKDVIDVHGQQNFSKAIEVAKQVFNTLTEYIQGPCAGNQQSLAHSRLWDAVVGFLHVFAHMQMKLSQDSRQIELLKELMDLQKDMVVFLLSMLEGTVVNGTIGKQMVDMLVESAGNVEMILKFFDMFLKLKDLTSSDTFKEFDPECKGCISRKDFQKAMENCKRFSQAEIPFLLSCMKTDDSEIVDYEAFVDRFHEPAKDIGFSLAVLLTNLSEHMPNDSRLVTFMELAECVLSYFQPYLGRIEILGSGKRIERVYFEISEASRTQWEKPQVKESKRQFIFDVVNEGGEKEKMEMFVNFCEDTIFEMQLAAQISGSDSGERHADKAEDEKSDNLDDKGRFIVMAQARCMCVVVQGILYVLYIAFVSGGLIEGANRMRISDLLGGIVEPTLDEVMELPSGVDRPRKYSASFSSQRELREMGHVAAVTSPMEVDVLSDIFGLKMKKDGGQYRLITQDLSASGTTSKTITTADTSEKHQGTTATEEKTEDQTTPGLVNAGGDVTEKNTVKQKADWKAKRCSDKFEEPESQHSALWETISTHNKSLQNYFARNFYNMRLLALFVAFAINFILLFYKVASLPASQKEEGVVTSDSSEGLDSADDDDFEGAYYFVLEESSGYMEPSLLFLAVAHTIISFCCIIGYNCLKVPLVIFKREKEVARKLEFDGLYVTVQPPEEDIKGQWDRLVINSPSFPSNYWDKFVKRKVMDKYGDFYGCEKISELLGLDQAALDFSSESKESRRLKREASWSALLKSIDMKYQVWKLGVVFTDNSFLYLAWYMAMSVLGHYNNFFFAAHLLDIAMGFKTLRTILTSVTHNGKQLALTVGLLAVVVYLYTVVAFNFFRKFYDKSDDKNTQDMKCNDMLTCYMFHMYVGVRAGGGIGDEIEDPAGDDFEVERLIIDAFGELRDQQEQVKEDMETKCFICGIGNEYFDTVPHGFETHTLQEHNLANYLFFLMYLINKDETEHTGQV</sequence>
<dbReference type="EMBL" id="CM043806">
    <property type="protein sequence ID" value="KAI4812503.1"/>
    <property type="molecule type" value="Genomic_DNA"/>
</dbReference>
<reference evidence="1" key="1">
    <citation type="submission" date="2022-05" db="EMBL/GenBank/DDBJ databases">
        <title>Chromosome-level genome of Chaenocephalus aceratus.</title>
        <authorList>
            <person name="Park H."/>
        </authorList>
    </citation>
    <scope>NUCLEOTIDE SEQUENCE</scope>
    <source>
        <strain evidence="1">KU_202001</strain>
    </source>
</reference>
<accession>A0ACB9WHT3</accession>
<proteinExistence type="predicted"/>
<organism evidence="1 2">
    <name type="scientific">Chaenocephalus aceratus</name>
    <name type="common">Blackfin icefish</name>
    <name type="synonym">Chaenichthys aceratus</name>
    <dbReference type="NCBI Taxonomy" id="36190"/>
    <lineage>
        <taxon>Eukaryota</taxon>
        <taxon>Metazoa</taxon>
        <taxon>Chordata</taxon>
        <taxon>Craniata</taxon>
        <taxon>Vertebrata</taxon>
        <taxon>Euteleostomi</taxon>
        <taxon>Actinopterygii</taxon>
        <taxon>Neopterygii</taxon>
        <taxon>Teleostei</taxon>
        <taxon>Neoteleostei</taxon>
        <taxon>Acanthomorphata</taxon>
        <taxon>Eupercaria</taxon>
        <taxon>Perciformes</taxon>
        <taxon>Notothenioidei</taxon>
        <taxon>Channichthyidae</taxon>
        <taxon>Chaenocephalus</taxon>
    </lineage>
</organism>
<keyword evidence="2" id="KW-1185">Reference proteome</keyword>
<gene>
    <name evidence="1" type="ORF">KUCAC02_023889</name>
</gene>
<protein>
    <submittedName>
        <fullName evidence="1">Uncharacterized protein</fullName>
    </submittedName>
</protein>
<dbReference type="Proteomes" id="UP001057452">
    <property type="component" value="Chromosome 22"/>
</dbReference>
<comment type="caution">
    <text evidence="1">The sequence shown here is derived from an EMBL/GenBank/DDBJ whole genome shotgun (WGS) entry which is preliminary data.</text>
</comment>